<dbReference type="OMA" id="DMEFISG"/>
<dbReference type="KEGG" id="psoj:PHYSODRAFT_473714"/>
<dbReference type="Proteomes" id="UP000002640">
    <property type="component" value="Unassembled WGS sequence"/>
</dbReference>
<dbReference type="InParanoid" id="G4YF99"/>
<accession>G4YF99</accession>
<gene>
    <name evidence="1" type="ORF">PHYSODRAFT_473714</name>
</gene>
<dbReference type="RefSeq" id="XP_009515278.1">
    <property type="nucleotide sequence ID" value="XM_009516983.1"/>
</dbReference>
<dbReference type="PANTHER" id="PTHR22538">
    <property type="entry name" value="CILIA- AND FLAGELLA-ASSOCIATED PROTEIN 74"/>
    <property type="match status" value="1"/>
</dbReference>
<dbReference type="Gene3D" id="3.40.50.1820">
    <property type="entry name" value="alpha/beta hydrolase"/>
    <property type="match status" value="1"/>
</dbReference>
<dbReference type="SUPFAM" id="SSF53474">
    <property type="entry name" value="alpha/beta-Hydrolases"/>
    <property type="match status" value="1"/>
</dbReference>
<evidence type="ECO:0000313" key="1">
    <source>
        <dbReference type="EMBL" id="EGZ28003.1"/>
    </source>
</evidence>
<proteinExistence type="predicted"/>
<dbReference type="GeneID" id="20654393"/>
<dbReference type="InterPro" id="IPR029058">
    <property type="entry name" value="AB_hydrolase_fold"/>
</dbReference>
<evidence type="ECO:0000313" key="2">
    <source>
        <dbReference type="Proteomes" id="UP000002640"/>
    </source>
</evidence>
<dbReference type="PANTHER" id="PTHR22538:SF1">
    <property type="entry name" value="VWFD DOMAIN-CONTAINING PROTEIN"/>
    <property type="match status" value="1"/>
</dbReference>
<dbReference type="AlphaFoldDB" id="G4YF99"/>
<keyword evidence="2" id="KW-1185">Reference proteome</keyword>
<sequence length="514" mass="55508">MLFAAANADQDPIPSLTGAPPLKLHVTLKHKSSRIHGQSEFDVFAKPIVSKDGSRVLYDGYSTFIDEGAAYTYLFVNGAGYVMTNDTAKLTNSETVRCIPPSALPFHTILPALNELVAIPSASIGDESIECGSGRLFKTTFSGARVAVCGLGSSGPTAYSSDFTIQVKYLNNLSAPALNRTILTCPTEANSIVMTPTAAALLTGNAFPPTSSRNLKITEHMAMEASTCKCKSKPRPCVFFHGIGNYHEMEELQDTPKNTSGRMGNMNDHAPCCTTVKYAVLNTMDYSWTSDSLQQKFCDRALRLSETSDAESGIIEDTVVVTHSMAGLVMSMALATGKCSFGEGSSWVAISSPMTGTMAVDYFQDFCNDEISAIATELLDAIGQCPMPVSRRSLMYENGKYATKKLNAAYAAAQEAYRGNVSAAMCSDSYVGLFSVYRPIMIAAGKFVPHKSSENDGLVEYQSCARGIKTKGFGNTYKDTFYTAKLNHADMVFLNGDGLFGDSRKPVKWFECLL</sequence>
<organism evidence="1 2">
    <name type="scientific">Phytophthora sojae (strain P6497)</name>
    <name type="common">Soybean stem and root rot agent</name>
    <name type="synonym">Phytophthora megasperma f. sp. glycines</name>
    <dbReference type="NCBI Taxonomy" id="1094619"/>
    <lineage>
        <taxon>Eukaryota</taxon>
        <taxon>Sar</taxon>
        <taxon>Stramenopiles</taxon>
        <taxon>Oomycota</taxon>
        <taxon>Peronosporomycetes</taxon>
        <taxon>Peronosporales</taxon>
        <taxon>Peronosporaceae</taxon>
        <taxon>Phytophthora</taxon>
    </lineage>
</organism>
<protein>
    <submittedName>
        <fullName evidence="1">Uncharacterized protein</fullName>
    </submittedName>
</protein>
<dbReference type="EMBL" id="JH159151">
    <property type="protein sequence ID" value="EGZ28003.1"/>
    <property type="molecule type" value="Genomic_DNA"/>
</dbReference>
<name>G4YF99_PHYSP</name>
<reference evidence="1 2" key="1">
    <citation type="journal article" date="2006" name="Science">
        <title>Phytophthora genome sequences uncover evolutionary origins and mechanisms of pathogenesis.</title>
        <authorList>
            <person name="Tyler B.M."/>
            <person name="Tripathy S."/>
            <person name="Zhang X."/>
            <person name="Dehal P."/>
            <person name="Jiang R.H."/>
            <person name="Aerts A."/>
            <person name="Arredondo F.D."/>
            <person name="Baxter L."/>
            <person name="Bensasson D."/>
            <person name="Beynon J.L."/>
            <person name="Chapman J."/>
            <person name="Damasceno C.M."/>
            <person name="Dorrance A.E."/>
            <person name="Dou D."/>
            <person name="Dickerman A.W."/>
            <person name="Dubchak I.L."/>
            <person name="Garbelotto M."/>
            <person name="Gijzen M."/>
            <person name="Gordon S.G."/>
            <person name="Govers F."/>
            <person name="Grunwald N.J."/>
            <person name="Huang W."/>
            <person name="Ivors K.L."/>
            <person name="Jones R.W."/>
            <person name="Kamoun S."/>
            <person name="Krampis K."/>
            <person name="Lamour K.H."/>
            <person name="Lee M.K."/>
            <person name="McDonald W.H."/>
            <person name="Medina M."/>
            <person name="Meijer H.J."/>
            <person name="Nordberg E.K."/>
            <person name="Maclean D.J."/>
            <person name="Ospina-Giraldo M.D."/>
            <person name="Morris P.F."/>
            <person name="Phuntumart V."/>
            <person name="Putnam N.H."/>
            <person name="Rash S."/>
            <person name="Rose J.K."/>
            <person name="Sakihama Y."/>
            <person name="Salamov A.A."/>
            <person name="Savidor A."/>
            <person name="Scheuring C.F."/>
            <person name="Smith B.M."/>
            <person name="Sobral B.W."/>
            <person name="Terry A."/>
            <person name="Torto-Alalibo T.A."/>
            <person name="Win J."/>
            <person name="Xu Z."/>
            <person name="Zhang H."/>
            <person name="Grigoriev I.V."/>
            <person name="Rokhsar D.S."/>
            <person name="Boore J.L."/>
        </authorList>
    </citation>
    <scope>NUCLEOTIDE SEQUENCE [LARGE SCALE GENOMIC DNA]</scope>
    <source>
        <strain evidence="1 2">P6497</strain>
    </source>
</reference>